<dbReference type="EMBL" id="CAJJDN010000107">
    <property type="protein sequence ID" value="CAD8115098.1"/>
    <property type="molecule type" value="Genomic_DNA"/>
</dbReference>
<evidence type="ECO:0000313" key="1">
    <source>
        <dbReference type="EMBL" id="CAD8115098.1"/>
    </source>
</evidence>
<sequence>MQANYYMIQQQIDLITKVSKKEIFTQSTLQFLQFLHSTFLIIQK</sequence>
<organism evidence="1 2">
    <name type="scientific">Paramecium sonneborni</name>
    <dbReference type="NCBI Taxonomy" id="65129"/>
    <lineage>
        <taxon>Eukaryota</taxon>
        <taxon>Sar</taxon>
        <taxon>Alveolata</taxon>
        <taxon>Ciliophora</taxon>
        <taxon>Intramacronucleata</taxon>
        <taxon>Oligohymenophorea</taxon>
        <taxon>Peniculida</taxon>
        <taxon>Parameciidae</taxon>
        <taxon>Paramecium</taxon>
    </lineage>
</organism>
<evidence type="ECO:0000313" key="2">
    <source>
        <dbReference type="Proteomes" id="UP000692954"/>
    </source>
</evidence>
<proteinExistence type="predicted"/>
<protein>
    <submittedName>
        <fullName evidence="1">Uncharacterized protein</fullName>
    </submittedName>
</protein>
<reference evidence="1" key="1">
    <citation type="submission" date="2021-01" db="EMBL/GenBank/DDBJ databases">
        <authorList>
            <consortium name="Genoscope - CEA"/>
            <person name="William W."/>
        </authorList>
    </citation>
    <scope>NUCLEOTIDE SEQUENCE</scope>
</reference>
<name>A0A8S1QGI7_9CILI</name>
<comment type="caution">
    <text evidence="1">The sequence shown here is derived from an EMBL/GenBank/DDBJ whole genome shotgun (WGS) entry which is preliminary data.</text>
</comment>
<dbReference type="AlphaFoldDB" id="A0A8S1QGI7"/>
<gene>
    <name evidence="1" type="ORF">PSON_ATCC_30995.1.T1070139</name>
</gene>
<keyword evidence="2" id="KW-1185">Reference proteome</keyword>
<dbReference type="Proteomes" id="UP000692954">
    <property type="component" value="Unassembled WGS sequence"/>
</dbReference>
<accession>A0A8S1QGI7</accession>